<dbReference type="PANTHER" id="PTHR43390">
    <property type="entry name" value="SIGNAL PEPTIDASE I"/>
    <property type="match status" value="1"/>
</dbReference>
<dbReference type="GO" id="GO:0005886">
    <property type="term" value="C:plasma membrane"/>
    <property type="evidence" value="ECO:0007669"/>
    <property type="project" value="UniProtKB-SubCell"/>
</dbReference>
<accession>A0A1I6KWD9</accession>
<dbReference type="EC" id="3.4.21.89" evidence="4 7"/>
<dbReference type="InterPro" id="IPR036286">
    <property type="entry name" value="LexA/Signal_pep-like_sf"/>
</dbReference>
<evidence type="ECO:0000256" key="2">
    <source>
        <dbReference type="ARBA" id="ARBA00004401"/>
    </source>
</evidence>
<evidence type="ECO:0000256" key="4">
    <source>
        <dbReference type="ARBA" id="ARBA00013208"/>
    </source>
</evidence>
<keyword evidence="7" id="KW-0472">Membrane</keyword>
<dbReference type="Pfam" id="PF10502">
    <property type="entry name" value="Peptidase_S26"/>
    <property type="match status" value="1"/>
</dbReference>
<comment type="catalytic activity">
    <reaction evidence="1 7">
        <text>Cleavage of hydrophobic, N-terminal signal or leader sequences from secreted and periplasmic proteins.</text>
        <dbReference type="EC" id="3.4.21.89"/>
    </reaction>
</comment>
<evidence type="ECO:0000256" key="6">
    <source>
        <dbReference type="PIRSR" id="PIRSR600223-1"/>
    </source>
</evidence>
<keyword evidence="7" id="KW-0645">Protease</keyword>
<dbReference type="RefSeq" id="WP_242940549.1">
    <property type="nucleotide sequence ID" value="NZ_FOYZ01000011.1"/>
</dbReference>
<dbReference type="CDD" id="cd06530">
    <property type="entry name" value="S26_SPase_I"/>
    <property type="match status" value="1"/>
</dbReference>
<comment type="similarity">
    <text evidence="3 7">Belongs to the peptidase S26 family.</text>
</comment>
<dbReference type="AlphaFoldDB" id="A0A1I6KWD9"/>
<sequence>MEQSNEVMEQNTNKTFENSSKKSREKFLIEIFLWILLFILCAVVVPKYVIQRAMVTGSSMENTLFDGEQLLLDKISYRIGEPKRFDVVVFYPQIDDPEEHFVKRVIGLPGETIQIIGSEIYINGKVLEEQYGKDPIQYAGIAVEPITLGEDEYFLMGDNRTVSYDSRREEIGPVHKEAIDGKAILRIWPLNKFGTF</sequence>
<dbReference type="PRINTS" id="PR00727">
    <property type="entry name" value="LEADERPTASE"/>
</dbReference>
<dbReference type="EMBL" id="FOYZ01000011">
    <property type="protein sequence ID" value="SFR95535.1"/>
    <property type="molecule type" value="Genomic_DNA"/>
</dbReference>
<dbReference type="InterPro" id="IPR019533">
    <property type="entry name" value="Peptidase_S26"/>
</dbReference>
<protein>
    <recommendedName>
        <fullName evidence="4 7">Signal peptidase I</fullName>
        <ecNumber evidence="4 7">3.4.21.89</ecNumber>
    </recommendedName>
</protein>
<reference evidence="9 10" key="1">
    <citation type="submission" date="2016-10" db="EMBL/GenBank/DDBJ databases">
        <authorList>
            <person name="de Groot N.N."/>
        </authorList>
    </citation>
    <scope>NUCLEOTIDE SEQUENCE [LARGE SCALE GENOMIC DNA]</scope>
    <source>
        <strain evidence="9 10">743A</strain>
    </source>
</reference>
<feature type="active site" evidence="6">
    <location>
        <position position="103"/>
    </location>
</feature>
<gene>
    <name evidence="9" type="ORF">SAMN05661086_02781</name>
</gene>
<proteinExistence type="inferred from homology"/>
<feature type="active site" evidence="6">
    <location>
        <position position="59"/>
    </location>
</feature>
<dbReference type="NCBIfam" id="TIGR02227">
    <property type="entry name" value="sigpep_I_bact"/>
    <property type="match status" value="1"/>
</dbReference>
<dbReference type="PANTHER" id="PTHR43390:SF1">
    <property type="entry name" value="CHLOROPLAST PROCESSING PEPTIDASE"/>
    <property type="match status" value="1"/>
</dbReference>
<comment type="subcellular location">
    <subcellularLocation>
        <location evidence="2">Cell membrane</location>
        <topology evidence="2">Single-pass type II membrane protein</topology>
    </subcellularLocation>
    <subcellularLocation>
        <location evidence="7">Membrane</location>
        <topology evidence="7">Single-pass type II membrane protein</topology>
    </subcellularLocation>
</comment>
<feature type="transmembrane region" description="Helical" evidence="7">
    <location>
        <begin position="31"/>
        <end position="50"/>
    </location>
</feature>
<keyword evidence="7" id="KW-1133">Transmembrane helix</keyword>
<evidence type="ECO:0000259" key="8">
    <source>
        <dbReference type="Pfam" id="PF10502"/>
    </source>
</evidence>
<keyword evidence="5 7" id="KW-0378">Hydrolase</keyword>
<evidence type="ECO:0000313" key="10">
    <source>
        <dbReference type="Proteomes" id="UP000199659"/>
    </source>
</evidence>
<dbReference type="InterPro" id="IPR000223">
    <property type="entry name" value="Pept_S26A_signal_pept_1"/>
</dbReference>
<dbReference type="Gene3D" id="2.10.109.10">
    <property type="entry name" value="Umud Fragment, subunit A"/>
    <property type="match status" value="1"/>
</dbReference>
<dbReference type="InterPro" id="IPR019757">
    <property type="entry name" value="Pept_S26A_signal_pept_1_Lys-AS"/>
</dbReference>
<name>A0A1I6KWD9_9FIRM</name>
<dbReference type="STRING" id="37658.SAMN05661086_02781"/>
<organism evidence="9 10">
    <name type="scientific">Anaeromicropila populeti</name>
    <dbReference type="NCBI Taxonomy" id="37658"/>
    <lineage>
        <taxon>Bacteria</taxon>
        <taxon>Bacillati</taxon>
        <taxon>Bacillota</taxon>
        <taxon>Clostridia</taxon>
        <taxon>Lachnospirales</taxon>
        <taxon>Lachnospiraceae</taxon>
        <taxon>Anaeromicropila</taxon>
    </lineage>
</organism>
<keyword evidence="7" id="KW-0812">Transmembrane</keyword>
<evidence type="ECO:0000256" key="1">
    <source>
        <dbReference type="ARBA" id="ARBA00000677"/>
    </source>
</evidence>
<evidence type="ECO:0000256" key="5">
    <source>
        <dbReference type="ARBA" id="ARBA00022801"/>
    </source>
</evidence>
<feature type="domain" description="Peptidase S26" evidence="8">
    <location>
        <begin position="29"/>
        <end position="188"/>
    </location>
</feature>
<evidence type="ECO:0000256" key="7">
    <source>
        <dbReference type="RuleBase" id="RU362042"/>
    </source>
</evidence>
<evidence type="ECO:0000313" key="9">
    <source>
        <dbReference type="EMBL" id="SFR95535.1"/>
    </source>
</evidence>
<dbReference type="SUPFAM" id="SSF51306">
    <property type="entry name" value="LexA/Signal peptidase"/>
    <property type="match status" value="1"/>
</dbReference>
<dbReference type="GO" id="GO:0006465">
    <property type="term" value="P:signal peptide processing"/>
    <property type="evidence" value="ECO:0007669"/>
    <property type="project" value="InterPro"/>
</dbReference>
<dbReference type="GO" id="GO:0004252">
    <property type="term" value="F:serine-type endopeptidase activity"/>
    <property type="evidence" value="ECO:0007669"/>
    <property type="project" value="InterPro"/>
</dbReference>
<keyword evidence="10" id="KW-1185">Reference proteome</keyword>
<dbReference type="GO" id="GO:0009003">
    <property type="term" value="F:signal peptidase activity"/>
    <property type="evidence" value="ECO:0007669"/>
    <property type="project" value="UniProtKB-EC"/>
</dbReference>
<dbReference type="PROSITE" id="PS00760">
    <property type="entry name" value="SPASE_I_2"/>
    <property type="match status" value="1"/>
</dbReference>
<dbReference type="Proteomes" id="UP000199659">
    <property type="component" value="Unassembled WGS sequence"/>
</dbReference>
<evidence type="ECO:0000256" key="3">
    <source>
        <dbReference type="ARBA" id="ARBA00009370"/>
    </source>
</evidence>